<name>A0A8J5ISK7_9STRA</name>
<gene>
    <name evidence="2" type="ORF">JG688_00015885</name>
</gene>
<reference evidence="2" key="1">
    <citation type="submission" date="2021-01" db="EMBL/GenBank/DDBJ databases">
        <title>Phytophthora aleatoria, a newly-described species from Pinus radiata is distinct from Phytophthora cactorum isolates based on comparative genomics.</title>
        <authorList>
            <person name="Mcdougal R."/>
            <person name="Panda P."/>
            <person name="Williams N."/>
            <person name="Studholme D.J."/>
        </authorList>
    </citation>
    <scope>NUCLEOTIDE SEQUENCE</scope>
    <source>
        <strain evidence="2">NZFS 4037</strain>
    </source>
</reference>
<proteinExistence type="predicted"/>
<dbReference type="EMBL" id="JAENGY010001825">
    <property type="protein sequence ID" value="KAG6946726.1"/>
    <property type="molecule type" value="Genomic_DNA"/>
</dbReference>
<evidence type="ECO:0000313" key="2">
    <source>
        <dbReference type="EMBL" id="KAG6946726.1"/>
    </source>
</evidence>
<dbReference type="AlphaFoldDB" id="A0A8J5ISK7"/>
<evidence type="ECO:0000256" key="1">
    <source>
        <dbReference type="SAM" id="MobiDB-lite"/>
    </source>
</evidence>
<keyword evidence="3" id="KW-1185">Reference proteome</keyword>
<feature type="region of interest" description="Disordered" evidence="1">
    <location>
        <begin position="98"/>
        <end position="141"/>
    </location>
</feature>
<feature type="region of interest" description="Disordered" evidence="1">
    <location>
        <begin position="29"/>
        <end position="75"/>
    </location>
</feature>
<accession>A0A8J5ISK7</accession>
<feature type="compositionally biased region" description="Low complexity" evidence="1">
    <location>
        <begin position="39"/>
        <end position="48"/>
    </location>
</feature>
<evidence type="ECO:0000313" key="3">
    <source>
        <dbReference type="Proteomes" id="UP000709295"/>
    </source>
</evidence>
<sequence>CTEDYREKVVVDSPAKRLVPTTESDRIVAFGSPERRSSASRSLSSSYRAVDPLPEDAVDLHDQEDIDERDEDVDSVSYREEILSGIREDAEVATLLQSMTRPISSDGGNEEEEEEEEEEIPLQLEERPPFPEDGSHCPQERLIFRGLRGRKVKLKDFKTS</sequence>
<dbReference type="Proteomes" id="UP000709295">
    <property type="component" value="Unassembled WGS sequence"/>
</dbReference>
<feature type="compositionally biased region" description="Polar residues" evidence="1">
    <location>
        <begin position="98"/>
        <end position="107"/>
    </location>
</feature>
<feature type="compositionally biased region" description="Acidic residues" evidence="1">
    <location>
        <begin position="108"/>
        <end position="120"/>
    </location>
</feature>
<feature type="compositionally biased region" description="Basic and acidic residues" evidence="1">
    <location>
        <begin position="124"/>
        <end position="141"/>
    </location>
</feature>
<protein>
    <submittedName>
        <fullName evidence="2">Uncharacterized protein</fullName>
    </submittedName>
</protein>
<organism evidence="2 3">
    <name type="scientific">Phytophthora aleatoria</name>
    <dbReference type="NCBI Taxonomy" id="2496075"/>
    <lineage>
        <taxon>Eukaryota</taxon>
        <taxon>Sar</taxon>
        <taxon>Stramenopiles</taxon>
        <taxon>Oomycota</taxon>
        <taxon>Peronosporomycetes</taxon>
        <taxon>Peronosporales</taxon>
        <taxon>Peronosporaceae</taxon>
        <taxon>Phytophthora</taxon>
    </lineage>
</organism>
<feature type="non-terminal residue" evidence="2">
    <location>
        <position position="1"/>
    </location>
</feature>
<feature type="compositionally biased region" description="Acidic residues" evidence="1">
    <location>
        <begin position="64"/>
        <end position="74"/>
    </location>
</feature>
<comment type="caution">
    <text evidence="2">The sequence shown here is derived from an EMBL/GenBank/DDBJ whole genome shotgun (WGS) entry which is preliminary data.</text>
</comment>